<name>A0A8K0GGH2_IGNLU</name>
<proteinExistence type="predicted"/>
<dbReference type="GO" id="GO:0005549">
    <property type="term" value="F:odorant binding"/>
    <property type="evidence" value="ECO:0007669"/>
    <property type="project" value="InterPro"/>
</dbReference>
<dbReference type="EMBL" id="VTPC01001961">
    <property type="protein sequence ID" value="KAF2900867.1"/>
    <property type="molecule type" value="Genomic_DNA"/>
</dbReference>
<evidence type="ECO:0000256" key="2">
    <source>
        <dbReference type="SAM" id="Coils"/>
    </source>
</evidence>
<dbReference type="AlphaFoldDB" id="A0A8K0GGH2"/>
<gene>
    <name evidence="4" type="ORF">ILUMI_05319</name>
</gene>
<comment type="caution">
    <text evidence="4">The sequence shown here is derived from an EMBL/GenBank/DDBJ whole genome shotgun (WGS) entry which is preliminary data.</text>
</comment>
<keyword evidence="2" id="KW-0175">Coiled coil</keyword>
<protein>
    <submittedName>
        <fullName evidence="4">Uncharacterized protein</fullName>
    </submittedName>
</protein>
<dbReference type="InterPro" id="IPR036728">
    <property type="entry name" value="PBP_GOBP_sf"/>
</dbReference>
<evidence type="ECO:0000313" key="4">
    <source>
        <dbReference type="EMBL" id="KAF2900867.1"/>
    </source>
</evidence>
<sequence>MNPSLCVGLALIALAAVVIADDPMKAATQLVMNNCKTKVGASDEDMKTLQDHKLPTSHAGLCMLECLLTRGNMMRDGKFYKQGFIGASTPGMKGNAENIQKLKDMADACEKEVASAGADHCETSKNIVKCTSEKGKSFGFQFPTHL</sequence>
<dbReference type="PANTHER" id="PTHR11857">
    <property type="entry name" value="ODORANT BINDING PROTEIN-RELATED"/>
    <property type="match status" value="1"/>
</dbReference>
<feature type="signal peptide" evidence="3">
    <location>
        <begin position="1"/>
        <end position="20"/>
    </location>
</feature>
<evidence type="ECO:0000256" key="3">
    <source>
        <dbReference type="SAM" id="SignalP"/>
    </source>
</evidence>
<keyword evidence="1 3" id="KW-0732">Signal</keyword>
<dbReference type="Gene3D" id="1.10.238.20">
    <property type="entry name" value="Pheromone/general odorant binding protein domain"/>
    <property type="match status" value="1"/>
</dbReference>
<feature type="chain" id="PRO_5035419886" evidence="3">
    <location>
        <begin position="21"/>
        <end position="146"/>
    </location>
</feature>
<dbReference type="PANTHER" id="PTHR11857:SF42">
    <property type="entry name" value="GENERAL ODORANT-BINDING PROTEIN 19D-RELATED"/>
    <property type="match status" value="1"/>
</dbReference>
<dbReference type="SUPFAM" id="SSF47565">
    <property type="entry name" value="Insect pheromone/odorant-binding proteins"/>
    <property type="match status" value="1"/>
</dbReference>
<accession>A0A8K0GGH2</accession>
<evidence type="ECO:0000256" key="1">
    <source>
        <dbReference type="ARBA" id="ARBA00022729"/>
    </source>
</evidence>
<dbReference type="InterPro" id="IPR006170">
    <property type="entry name" value="PBP/GOBP"/>
</dbReference>
<dbReference type="SMART" id="SM00708">
    <property type="entry name" value="PhBP"/>
    <property type="match status" value="1"/>
</dbReference>
<dbReference type="OrthoDB" id="6595846at2759"/>
<reference evidence="4" key="1">
    <citation type="submission" date="2019-08" db="EMBL/GenBank/DDBJ databases">
        <title>The genome of the North American firefly Photinus pyralis.</title>
        <authorList>
            <consortium name="Photinus pyralis genome working group"/>
            <person name="Fallon T.R."/>
            <person name="Sander Lower S.E."/>
            <person name="Weng J.-K."/>
        </authorList>
    </citation>
    <scope>NUCLEOTIDE SEQUENCE</scope>
    <source>
        <strain evidence="4">TRF0915ILg1</strain>
        <tissue evidence="4">Whole body</tissue>
    </source>
</reference>
<dbReference type="CDD" id="cd23992">
    <property type="entry name" value="PBP_GOBP"/>
    <property type="match status" value="1"/>
</dbReference>
<keyword evidence="5" id="KW-1185">Reference proteome</keyword>
<dbReference type="GO" id="GO:0007608">
    <property type="term" value="P:sensory perception of smell"/>
    <property type="evidence" value="ECO:0007669"/>
    <property type="project" value="TreeGrafter"/>
</dbReference>
<organism evidence="4 5">
    <name type="scientific">Ignelater luminosus</name>
    <name type="common">Cucubano</name>
    <name type="synonym">Pyrophorus luminosus</name>
    <dbReference type="NCBI Taxonomy" id="2038154"/>
    <lineage>
        <taxon>Eukaryota</taxon>
        <taxon>Metazoa</taxon>
        <taxon>Ecdysozoa</taxon>
        <taxon>Arthropoda</taxon>
        <taxon>Hexapoda</taxon>
        <taxon>Insecta</taxon>
        <taxon>Pterygota</taxon>
        <taxon>Neoptera</taxon>
        <taxon>Endopterygota</taxon>
        <taxon>Coleoptera</taxon>
        <taxon>Polyphaga</taxon>
        <taxon>Elateriformia</taxon>
        <taxon>Elateroidea</taxon>
        <taxon>Elateridae</taxon>
        <taxon>Agrypninae</taxon>
        <taxon>Pyrophorini</taxon>
        <taxon>Ignelater</taxon>
    </lineage>
</organism>
<feature type="coiled-coil region" evidence="2">
    <location>
        <begin position="92"/>
        <end position="119"/>
    </location>
</feature>
<dbReference type="GO" id="GO:0005615">
    <property type="term" value="C:extracellular space"/>
    <property type="evidence" value="ECO:0007669"/>
    <property type="project" value="TreeGrafter"/>
</dbReference>
<dbReference type="Pfam" id="PF01395">
    <property type="entry name" value="PBP_GOBP"/>
    <property type="match status" value="1"/>
</dbReference>
<dbReference type="Proteomes" id="UP000801492">
    <property type="component" value="Unassembled WGS sequence"/>
</dbReference>
<evidence type="ECO:0000313" key="5">
    <source>
        <dbReference type="Proteomes" id="UP000801492"/>
    </source>
</evidence>